<comment type="caution">
    <text evidence="2">The sequence shown here is derived from an EMBL/GenBank/DDBJ whole genome shotgun (WGS) entry which is preliminary data.</text>
</comment>
<dbReference type="Proteomes" id="UP001596066">
    <property type="component" value="Unassembled WGS sequence"/>
</dbReference>
<dbReference type="SUPFAM" id="SSF49785">
    <property type="entry name" value="Galactose-binding domain-like"/>
    <property type="match status" value="1"/>
</dbReference>
<keyword evidence="3" id="KW-1185">Reference proteome</keyword>
<dbReference type="Gene3D" id="2.60.120.560">
    <property type="entry name" value="Exo-inulinase, domain 1"/>
    <property type="match status" value="1"/>
</dbReference>
<dbReference type="EMBL" id="JBHSOC010000071">
    <property type="protein sequence ID" value="MFC5645451.1"/>
    <property type="molecule type" value="Genomic_DNA"/>
</dbReference>
<dbReference type="InterPro" id="IPR025150">
    <property type="entry name" value="GH123_cat"/>
</dbReference>
<dbReference type="InterPro" id="IPR000421">
    <property type="entry name" value="FA58C"/>
</dbReference>
<reference evidence="3" key="1">
    <citation type="journal article" date="2019" name="Int. J. Syst. Evol. Microbiol.">
        <title>The Global Catalogue of Microorganisms (GCM) 10K type strain sequencing project: providing services to taxonomists for standard genome sequencing and annotation.</title>
        <authorList>
            <consortium name="The Broad Institute Genomics Platform"/>
            <consortium name="The Broad Institute Genome Sequencing Center for Infectious Disease"/>
            <person name="Wu L."/>
            <person name="Ma J."/>
        </authorList>
    </citation>
    <scope>NUCLEOTIDE SEQUENCE [LARGE SCALE GENOMIC DNA]</scope>
    <source>
        <strain evidence="3">CGMCC 4.1622</strain>
    </source>
</reference>
<accession>A0ABW0VMV4</accession>
<gene>
    <name evidence="2" type="ORF">ACFPZF_29405</name>
</gene>
<evidence type="ECO:0000313" key="2">
    <source>
        <dbReference type="EMBL" id="MFC5645451.1"/>
    </source>
</evidence>
<dbReference type="InterPro" id="IPR053850">
    <property type="entry name" value="Glyco_hydro_123_N_2"/>
</dbReference>
<proteinExistence type="predicted"/>
<name>A0ABW0VMV4_9ACTN</name>
<protein>
    <submittedName>
        <fullName evidence="2">Glycoside hydrolase domain-containing protein</fullName>
    </submittedName>
</protein>
<dbReference type="Gene3D" id="2.60.120.260">
    <property type="entry name" value="Galactose-binding domain-like"/>
    <property type="match status" value="1"/>
</dbReference>
<feature type="domain" description="F5/8 type C" evidence="1">
    <location>
        <begin position="751"/>
        <end position="833"/>
    </location>
</feature>
<dbReference type="InterPro" id="IPR008979">
    <property type="entry name" value="Galactose-bd-like_sf"/>
</dbReference>
<dbReference type="RefSeq" id="WP_380232097.1">
    <property type="nucleotide sequence ID" value="NZ_JBHSOC010000071.1"/>
</dbReference>
<feature type="non-terminal residue" evidence="2">
    <location>
        <position position="833"/>
    </location>
</feature>
<dbReference type="Pfam" id="PF00754">
    <property type="entry name" value="F5_F8_type_C"/>
    <property type="match status" value="1"/>
</dbReference>
<sequence>MLFALIAPVPAFAATFSVWVQNGSDRVFSSTPVPSAPATAVTLHAARGETQAAQIAVRSGSAVDGLSVQTGDLTGPGGAVIPATAVTSNREYNHTGIPTGLGHFESPPGGGNAYYDSFYDNAPFSLAAGVTQPFYLSVAVPAGQAPGAYFGTATVRSSAGNVTVPLRVTVYNVTLPPTSQSTFKMDNWFGSAGWDYEGTVQAIPLQYGVTMFDDNWWKVIGNIAGDFAKHRNNVIHADFQGLAMTPATTFDAGGLPVLDWANFDRFVQTFIDAGALQYIYTPHMLRGDGTQLVELRAGAGGAPVTALAATGTPAAAAYLDSVFGQLKTHLDGKCLDAQSPCPVGRRWSDVLYMSAVDEPTTQAQTDAANWFYDRFHARFPNGLTNEAQWVIASGDHGRLSTLTPMLNTDNYGRNIAYYQSQRIDQKKDLWFYTSANHDAQPNRMISYPLVDTRLMPWMATSVNADGLLHWGWNYWVSGGPGNWSAADTFDGAQGNDGDCWLVRPDKAHYGIYDSVRSEALLQGLQDTELLHQLAAAKPVAARSLVNSLISDTTTYERYGSFVEERHKQLLDALVAPGGDLKLPFADDFGSGTDANWRHSAGSWSVTGDGAYVQSSTDTGTWNVVSGLEARAYGDLAASVDLQITGVNAADGGNANWAGVVVHNLNPTDHDTGDLVAVRNTGEVFVYRSGSTLGHAQIPGYNAGQLVHLRVVARGSTLQVYAGGAAPLLTVTDGSYPVGGFGLATGGASARFDNVRINPMVNPVEGAAVSVSSSYTADAWSPQNAVDGRRDSSLAVSNGWTSAGSSSADHTEWIQTDLGAVTPLNRVDLFPRND</sequence>
<dbReference type="PROSITE" id="PS50022">
    <property type="entry name" value="FA58C_3"/>
    <property type="match status" value="1"/>
</dbReference>
<evidence type="ECO:0000313" key="3">
    <source>
        <dbReference type="Proteomes" id="UP001596066"/>
    </source>
</evidence>
<organism evidence="2 3">
    <name type="scientific">Kitasatospora cinereorecta</name>
    <dbReference type="NCBI Taxonomy" id="285560"/>
    <lineage>
        <taxon>Bacteria</taxon>
        <taxon>Bacillati</taxon>
        <taxon>Actinomycetota</taxon>
        <taxon>Actinomycetes</taxon>
        <taxon>Kitasatosporales</taxon>
        <taxon>Streptomycetaceae</taxon>
        <taxon>Kitasatospora</taxon>
    </lineage>
</organism>
<dbReference type="Pfam" id="PF22680">
    <property type="entry name" value="Glyco_hydro_123_N_2"/>
    <property type="match status" value="1"/>
</dbReference>
<keyword evidence="2" id="KW-0378">Hydrolase</keyword>
<evidence type="ECO:0000259" key="1">
    <source>
        <dbReference type="PROSITE" id="PS50022"/>
    </source>
</evidence>
<dbReference type="GO" id="GO:0016787">
    <property type="term" value="F:hydrolase activity"/>
    <property type="evidence" value="ECO:0007669"/>
    <property type="project" value="UniProtKB-KW"/>
</dbReference>
<dbReference type="Pfam" id="PF13320">
    <property type="entry name" value="GH123_cat"/>
    <property type="match status" value="1"/>
</dbReference>